<comment type="caution">
    <text evidence="1">The sequence shown here is derived from an EMBL/GenBank/DDBJ whole genome shotgun (WGS) entry which is preliminary data.</text>
</comment>
<reference evidence="1 2" key="1">
    <citation type="submission" date="2023-07" db="EMBL/GenBank/DDBJ databases">
        <title>Sequencing the genomes of 1000 actinobacteria strains.</title>
        <authorList>
            <person name="Klenk H.-P."/>
        </authorList>
    </citation>
    <scope>NUCLEOTIDE SEQUENCE [LARGE SCALE GENOMIC DNA]</scope>
    <source>
        <strain evidence="1 2">DSM 14785</strain>
    </source>
</reference>
<dbReference type="Proteomes" id="UP001240250">
    <property type="component" value="Unassembled WGS sequence"/>
</dbReference>
<protein>
    <recommendedName>
        <fullName evidence="3">TetR family transcriptional regulator</fullName>
    </recommendedName>
</protein>
<evidence type="ECO:0000313" key="2">
    <source>
        <dbReference type="Proteomes" id="UP001240250"/>
    </source>
</evidence>
<sequence>MHGIATLAAEDATPEAELEAFTRRAARQLFD</sequence>
<dbReference type="EMBL" id="JAUSVM010000001">
    <property type="protein sequence ID" value="MDQ0424912.1"/>
    <property type="molecule type" value="Genomic_DNA"/>
</dbReference>
<gene>
    <name evidence="1" type="ORF">JO380_001293</name>
</gene>
<name>A0ABU0GK33_9CELL</name>
<keyword evidence="2" id="KW-1185">Reference proteome</keyword>
<accession>A0ABU0GK33</accession>
<evidence type="ECO:0008006" key="3">
    <source>
        <dbReference type="Google" id="ProtNLM"/>
    </source>
</evidence>
<proteinExistence type="predicted"/>
<organism evidence="1 2">
    <name type="scientific">Cellulomonas iranensis</name>
    <dbReference type="NCBI Taxonomy" id="76862"/>
    <lineage>
        <taxon>Bacteria</taxon>
        <taxon>Bacillati</taxon>
        <taxon>Actinomycetota</taxon>
        <taxon>Actinomycetes</taxon>
        <taxon>Micrococcales</taxon>
        <taxon>Cellulomonadaceae</taxon>
        <taxon>Cellulomonas</taxon>
    </lineage>
</organism>
<evidence type="ECO:0000313" key="1">
    <source>
        <dbReference type="EMBL" id="MDQ0424912.1"/>
    </source>
</evidence>